<dbReference type="eggNOG" id="KOG0710">
    <property type="taxonomic scope" value="Eukaryota"/>
</dbReference>
<evidence type="ECO:0000256" key="1">
    <source>
        <dbReference type="ARBA" id="ARBA00023016"/>
    </source>
</evidence>
<dbReference type="InterPro" id="IPR008978">
    <property type="entry name" value="HSP20-like_chaperone"/>
</dbReference>
<gene>
    <name evidence="6" type="ORF">EUGRSUZ_A01949</name>
</gene>
<dbReference type="FunCoup" id="A0A059DGY8">
    <property type="interactions" value="539"/>
</dbReference>
<organism evidence="6">
    <name type="scientific">Eucalyptus grandis</name>
    <name type="common">Flooded gum</name>
    <dbReference type="NCBI Taxonomy" id="71139"/>
    <lineage>
        <taxon>Eukaryota</taxon>
        <taxon>Viridiplantae</taxon>
        <taxon>Streptophyta</taxon>
        <taxon>Embryophyta</taxon>
        <taxon>Tracheophyta</taxon>
        <taxon>Spermatophyta</taxon>
        <taxon>Magnoliopsida</taxon>
        <taxon>eudicotyledons</taxon>
        <taxon>Gunneridae</taxon>
        <taxon>Pentapetalae</taxon>
        <taxon>rosids</taxon>
        <taxon>malvids</taxon>
        <taxon>Myrtales</taxon>
        <taxon>Myrtaceae</taxon>
        <taxon>Myrtoideae</taxon>
        <taxon>Eucalypteae</taxon>
        <taxon>Eucalyptus</taxon>
    </lineage>
</organism>
<accession>A0A059DGY8</accession>
<dbReference type="InParanoid" id="A0A059DGY8"/>
<feature type="domain" description="SHSP" evidence="5">
    <location>
        <begin position="205"/>
        <end position="309"/>
    </location>
</feature>
<dbReference type="PANTHER" id="PTHR46733:SF4">
    <property type="entry name" value="HEAT SHOCK PROTEIN 21, CHLOROPLASTIC"/>
    <property type="match status" value="1"/>
</dbReference>
<comment type="similarity">
    <text evidence="2 3">Belongs to the small heat shock protein (HSP20) family.</text>
</comment>
<proteinExistence type="inferred from homology"/>
<dbReference type="InterPro" id="IPR002068">
    <property type="entry name" value="A-crystallin/Hsp20_dom"/>
</dbReference>
<feature type="region of interest" description="Disordered" evidence="4">
    <location>
        <begin position="186"/>
        <end position="207"/>
    </location>
</feature>
<dbReference type="SUPFAM" id="SSF49764">
    <property type="entry name" value="HSP20-like chaperones"/>
    <property type="match status" value="1"/>
</dbReference>
<dbReference type="Gramene" id="KCW89676">
    <property type="protein sequence ID" value="KCW89676"/>
    <property type="gene ID" value="EUGRSUZ_A01949"/>
</dbReference>
<dbReference type="Pfam" id="PF00011">
    <property type="entry name" value="HSP20"/>
    <property type="match status" value="1"/>
</dbReference>
<name>A0A059DGY8_EUCGR</name>
<evidence type="ECO:0000256" key="3">
    <source>
        <dbReference type="RuleBase" id="RU003616"/>
    </source>
</evidence>
<dbReference type="AlphaFoldDB" id="A0A059DGY8"/>
<evidence type="ECO:0000313" key="6">
    <source>
        <dbReference type="EMBL" id="KCW89676.1"/>
    </source>
</evidence>
<feature type="compositionally biased region" description="Polar residues" evidence="4">
    <location>
        <begin position="128"/>
        <end position="150"/>
    </location>
</feature>
<reference evidence="6" key="1">
    <citation type="submission" date="2013-07" db="EMBL/GenBank/DDBJ databases">
        <title>The genome of Eucalyptus grandis.</title>
        <authorList>
            <person name="Schmutz J."/>
            <person name="Hayes R."/>
            <person name="Myburg A."/>
            <person name="Tuskan G."/>
            <person name="Grattapaglia D."/>
            <person name="Rokhsar D.S."/>
        </authorList>
    </citation>
    <scope>NUCLEOTIDE SEQUENCE</scope>
    <source>
        <tissue evidence="6">Leaf extractions</tissue>
    </source>
</reference>
<keyword evidence="1" id="KW-0346">Stress response</keyword>
<dbReference type="STRING" id="71139.A0A059DGY8"/>
<protein>
    <recommendedName>
        <fullName evidence="5">SHSP domain-containing protein</fullName>
    </recommendedName>
</protein>
<sequence length="309" mass="34847">MNGHKIKHFLHVRPLFCIKNRRRGYLRLHHRISSIKIPGAPAIRKRHRASVDAREMEGQVARRRISTIAGHFVAGEDISAAARVVPLNCSASLNSVIQRYDNRMYFARQGSSSQGSFMRQASIDQQVRPTQPGTCQGSCNASEAPSFSRPSRTEQKLPNFGLIQPRAQCCNLTAAEPAPSFARPNRRISRQKQSNLKKKVDPLNSRGARWSPRMDVVESERNYVLTLEVPGVSSKDIRVEVSDQKLTVMGMRQPWQVSGFSNESIMSYHKREITQGPYQITWPLPTNVNKDSVSAEFVEGFLQIIVPKL</sequence>
<evidence type="ECO:0000256" key="4">
    <source>
        <dbReference type="SAM" id="MobiDB-lite"/>
    </source>
</evidence>
<evidence type="ECO:0000259" key="5">
    <source>
        <dbReference type="PROSITE" id="PS01031"/>
    </source>
</evidence>
<dbReference type="GO" id="GO:0034605">
    <property type="term" value="P:cellular response to heat"/>
    <property type="evidence" value="ECO:0000318"/>
    <property type="project" value="GO_Central"/>
</dbReference>
<dbReference type="OMA" id="THLLPMN"/>
<dbReference type="CDD" id="cd06464">
    <property type="entry name" value="ACD_sHsps-like"/>
    <property type="match status" value="1"/>
</dbReference>
<dbReference type="InterPro" id="IPR044587">
    <property type="entry name" value="HSP21-like"/>
</dbReference>
<dbReference type="Gene3D" id="2.60.40.790">
    <property type="match status" value="1"/>
</dbReference>
<evidence type="ECO:0000256" key="2">
    <source>
        <dbReference type="PROSITE-ProRule" id="PRU00285"/>
    </source>
</evidence>
<dbReference type="PROSITE" id="PS01031">
    <property type="entry name" value="SHSP"/>
    <property type="match status" value="1"/>
</dbReference>
<dbReference type="PANTHER" id="PTHR46733">
    <property type="entry name" value="26.5 KDA HEAT SHOCK PROTEIN, MITOCHONDRIAL"/>
    <property type="match status" value="1"/>
</dbReference>
<dbReference type="EMBL" id="KK198753">
    <property type="protein sequence ID" value="KCW89676.1"/>
    <property type="molecule type" value="Genomic_DNA"/>
</dbReference>
<feature type="region of interest" description="Disordered" evidence="4">
    <location>
        <begin position="128"/>
        <end position="154"/>
    </location>
</feature>